<dbReference type="EMBL" id="JAKELL010000002">
    <property type="protein sequence ID" value="KAH9000127.1"/>
    <property type="molecule type" value="Genomic_DNA"/>
</dbReference>
<dbReference type="SUPFAM" id="SSF81383">
    <property type="entry name" value="F-box domain"/>
    <property type="match status" value="1"/>
</dbReference>
<comment type="caution">
    <text evidence="2">The sequence shown here is derived from an EMBL/GenBank/DDBJ whole genome shotgun (WGS) entry which is preliminary data.</text>
</comment>
<feature type="domain" description="F-box" evidence="1">
    <location>
        <begin position="1"/>
        <end position="47"/>
    </location>
</feature>
<accession>A0AAD4LUA2</accession>
<dbReference type="Proteomes" id="UP001201163">
    <property type="component" value="Unassembled WGS sequence"/>
</dbReference>
<dbReference type="Gene3D" id="1.20.1280.50">
    <property type="match status" value="1"/>
</dbReference>
<reference evidence="2" key="1">
    <citation type="submission" date="2022-01" db="EMBL/GenBank/DDBJ databases">
        <title>Comparative genomics reveals a dynamic genome evolution in the ectomycorrhizal milk-cap (Lactarius) mushrooms.</title>
        <authorList>
            <consortium name="DOE Joint Genome Institute"/>
            <person name="Lebreton A."/>
            <person name="Tang N."/>
            <person name="Kuo A."/>
            <person name="LaButti K."/>
            <person name="Drula E."/>
            <person name="Barry K."/>
            <person name="Clum A."/>
            <person name="Lipzen A."/>
            <person name="Mousain D."/>
            <person name="Ng V."/>
            <person name="Wang R."/>
            <person name="Wang X."/>
            <person name="Dai Y."/>
            <person name="Henrissat B."/>
            <person name="Grigoriev I.V."/>
            <person name="Guerin-Laguette A."/>
            <person name="Yu F."/>
            <person name="Martin F.M."/>
        </authorList>
    </citation>
    <scope>NUCLEOTIDE SEQUENCE</scope>
    <source>
        <strain evidence="2">QP</strain>
    </source>
</reference>
<dbReference type="InterPro" id="IPR011047">
    <property type="entry name" value="Quinoprotein_ADH-like_sf"/>
</dbReference>
<dbReference type="InterPro" id="IPR001810">
    <property type="entry name" value="F-box_dom"/>
</dbReference>
<evidence type="ECO:0000259" key="1">
    <source>
        <dbReference type="PROSITE" id="PS50181"/>
    </source>
</evidence>
<dbReference type="SMART" id="SM00256">
    <property type="entry name" value="FBOX"/>
    <property type="match status" value="1"/>
</dbReference>
<evidence type="ECO:0000313" key="2">
    <source>
        <dbReference type="EMBL" id="KAH9000127.1"/>
    </source>
</evidence>
<organism evidence="2 3">
    <name type="scientific">Lactarius akahatsu</name>
    <dbReference type="NCBI Taxonomy" id="416441"/>
    <lineage>
        <taxon>Eukaryota</taxon>
        <taxon>Fungi</taxon>
        <taxon>Dikarya</taxon>
        <taxon>Basidiomycota</taxon>
        <taxon>Agaricomycotina</taxon>
        <taxon>Agaricomycetes</taxon>
        <taxon>Russulales</taxon>
        <taxon>Russulaceae</taxon>
        <taxon>Lactarius</taxon>
    </lineage>
</organism>
<sequence>MLHVLPPEVTLSVLSHLPISSLLSLRVLSHQWLDFFTANQSVIFHCAALFHGYIQPGTMFLEDALSVNMGRPWEGSTSWKDFCYRSIQLRKNWEGKGRAVAYVLSPPGFNVHRIKVDEKAGICIMTCIWGGLSVVHLFSGILLWCLPQSYVRPHAHCEYDNGYLVFDREDGSKEVWRLASGFTADDEVAAYAPPEAVQIAVSAHAAALNHQYAPRGQFRPWALLRFHEPTRGYRLAYPTLICASHERAFLHDVHTGSLVQTIDMRLRDLRYVDVNERHAFVCESDAVHVFSRESGNEVLCISTNASVQCSRRVGDPSLISGDWFITPLSVYPEIDESRLLPDVTIAAHVSRDGRDLVVLSEKRRVMFIRDFERICRGETSLEQAGLVLGIPPEDTCHYLGFEHGRVCVATVRISKFPFVILHVHVRLKIRGLYVFTFGADLSARAAFVRPSENALARSYISCMQLTDRRIYFTWEDSRRRQDITLFEDAENAQELPRPITPIFDLELQVMLWMAQHGRYSFTKLVLTLTLFVLSKAPVEKDSVGCIDFTLMPEGYAREI</sequence>
<dbReference type="PROSITE" id="PS50181">
    <property type="entry name" value="FBOX"/>
    <property type="match status" value="1"/>
</dbReference>
<keyword evidence="3" id="KW-1185">Reference proteome</keyword>
<dbReference type="InterPro" id="IPR036047">
    <property type="entry name" value="F-box-like_dom_sf"/>
</dbReference>
<gene>
    <name evidence="2" type="ORF">EDB92DRAFT_1789358</name>
</gene>
<protein>
    <recommendedName>
        <fullName evidence="1">F-box domain-containing protein</fullName>
    </recommendedName>
</protein>
<evidence type="ECO:0000313" key="3">
    <source>
        <dbReference type="Proteomes" id="UP001201163"/>
    </source>
</evidence>
<dbReference type="Pfam" id="PF00646">
    <property type="entry name" value="F-box"/>
    <property type="match status" value="1"/>
</dbReference>
<name>A0AAD4LUA2_9AGAM</name>
<dbReference type="SUPFAM" id="SSF50998">
    <property type="entry name" value="Quinoprotein alcohol dehydrogenase-like"/>
    <property type="match status" value="1"/>
</dbReference>
<dbReference type="AlphaFoldDB" id="A0AAD4LUA2"/>
<proteinExistence type="predicted"/>